<name>A0A085WQI9_9BACT</name>
<gene>
    <name evidence="1" type="ORF">DB31_4994</name>
</gene>
<protein>
    <submittedName>
        <fullName evidence="1">Uncharacterized protein</fullName>
    </submittedName>
</protein>
<evidence type="ECO:0000313" key="2">
    <source>
        <dbReference type="Proteomes" id="UP000028725"/>
    </source>
</evidence>
<keyword evidence="2" id="KW-1185">Reference proteome</keyword>
<evidence type="ECO:0000313" key="1">
    <source>
        <dbReference type="EMBL" id="KFE69952.1"/>
    </source>
</evidence>
<accession>A0A085WQI9</accession>
<comment type="caution">
    <text evidence="1">The sequence shown here is derived from an EMBL/GenBank/DDBJ whole genome shotgun (WGS) entry which is preliminary data.</text>
</comment>
<organism evidence="1 2">
    <name type="scientific">Hyalangium minutum</name>
    <dbReference type="NCBI Taxonomy" id="394096"/>
    <lineage>
        <taxon>Bacteria</taxon>
        <taxon>Pseudomonadati</taxon>
        <taxon>Myxococcota</taxon>
        <taxon>Myxococcia</taxon>
        <taxon>Myxococcales</taxon>
        <taxon>Cystobacterineae</taxon>
        <taxon>Archangiaceae</taxon>
        <taxon>Hyalangium</taxon>
    </lineage>
</organism>
<dbReference type="STRING" id="394096.DB31_4994"/>
<dbReference type="Proteomes" id="UP000028725">
    <property type="component" value="Unassembled WGS sequence"/>
</dbReference>
<dbReference type="AlphaFoldDB" id="A0A085WQI9"/>
<dbReference type="EMBL" id="JMCB01000003">
    <property type="protein sequence ID" value="KFE69952.1"/>
    <property type="molecule type" value="Genomic_DNA"/>
</dbReference>
<sequence length="37" mass="4213">MVMAVPMARAVGSPRSTLCMRRCSHGRTLRQRPWLSI</sequence>
<reference evidence="1 2" key="1">
    <citation type="submission" date="2014-04" db="EMBL/GenBank/DDBJ databases">
        <title>Genome assembly of Hyalangium minutum DSM 14724.</title>
        <authorList>
            <person name="Sharma G."/>
            <person name="Subramanian S."/>
        </authorList>
    </citation>
    <scope>NUCLEOTIDE SEQUENCE [LARGE SCALE GENOMIC DNA]</scope>
    <source>
        <strain evidence="1 2">DSM 14724</strain>
    </source>
</reference>
<proteinExistence type="predicted"/>